<evidence type="ECO:0000256" key="5">
    <source>
        <dbReference type="ARBA" id="ARBA00023136"/>
    </source>
</evidence>
<keyword evidence="4 7" id="KW-1133">Transmembrane helix</keyword>
<sequence length="640" mass="69032">MGWCWFLGPSPRHRLAKMDAWFKAQVQKALPPGFGTYAYAGSTSSGSDDEEDSQMPFAITRPTVPEPTNSWNEAGAGSLHEREGSVTPEHVDEDTPLIARPYSIGSTGEYDNDAVERTSLISQDAHSRTQKSPTDFPDPGRNSPTPNYGCGQDTAATNAADAEDVSASGEFGILLKSAVPVILAYTLQSSLQAISILIVGRISPAALSVAAFSYMFAMSTATIVAYGGTTALDTLASSSFTGSKNRTDLGTLLQRALVVLGVLYIPVAVIWWFSGPIFRALGQEDYICEDGQSFLRWFIPGGLGCIYFESVKKYLQAQGLMRAGTYVLMITSPINIMLNYLFIYTLDFGVNGAPIATSVTYWLSFLLLCGYSKYVGGHEGWGGWSTACFKNMFTFLRLALLGTVMVGTEWWAFEIVAIISGRLGQVPLAAQSVIMTTDQVLNTIPFGIGVAASTRVGNLLGAKDARGAARAANLAAWLSMFMGTVVLIFLMSVKNFYAKLFNDDQAVIDLTADVMPYVALFQIADGLNGSCGGSLRGMGRQHPSATISHAPECGSWRGVKTITDRWMDTVALPLGIWLAYHGWGLAGLWVGQCLALYAVGIGEWALVYFSDWEVQVVQALGRLDDAERTEIGEATAITRP</sequence>
<dbReference type="GO" id="GO:1990961">
    <property type="term" value="P:xenobiotic detoxification by transmembrane export across the plasma membrane"/>
    <property type="evidence" value="ECO:0007669"/>
    <property type="project" value="InterPro"/>
</dbReference>
<protein>
    <recommendedName>
        <fullName evidence="10">MATE efflux family protein</fullName>
    </recommendedName>
</protein>
<keyword evidence="5 7" id="KW-0472">Membrane</keyword>
<comment type="similarity">
    <text evidence="2">Belongs to the multi antimicrobial extrusion (MATE) (TC 2.A.66.1) family.</text>
</comment>
<evidence type="ECO:0000313" key="9">
    <source>
        <dbReference type="Proteomes" id="UP001221413"/>
    </source>
</evidence>
<evidence type="ECO:0000256" key="4">
    <source>
        <dbReference type="ARBA" id="ARBA00022989"/>
    </source>
</evidence>
<gene>
    <name evidence="8" type="ORF">Dda_1147</name>
</gene>
<dbReference type="PANTHER" id="PTHR11206">
    <property type="entry name" value="MULTIDRUG RESISTANCE PROTEIN"/>
    <property type="match status" value="1"/>
</dbReference>
<evidence type="ECO:0000256" key="2">
    <source>
        <dbReference type="ARBA" id="ARBA00010199"/>
    </source>
</evidence>
<feature type="transmembrane region" description="Helical" evidence="7">
    <location>
        <begin position="566"/>
        <end position="583"/>
    </location>
</feature>
<feature type="region of interest" description="Disordered" evidence="6">
    <location>
        <begin position="59"/>
        <end position="154"/>
    </location>
</feature>
<feature type="transmembrane region" description="Helical" evidence="7">
    <location>
        <begin position="323"/>
        <end position="343"/>
    </location>
</feature>
<dbReference type="InterPro" id="IPR002528">
    <property type="entry name" value="MATE_fam"/>
</dbReference>
<comment type="subcellular location">
    <subcellularLocation>
        <location evidence="1">Membrane</location>
        <topology evidence="1">Multi-pass membrane protein</topology>
    </subcellularLocation>
</comment>
<keyword evidence="9" id="KW-1185">Reference proteome</keyword>
<evidence type="ECO:0000256" key="7">
    <source>
        <dbReference type="SAM" id="Phobius"/>
    </source>
</evidence>
<feature type="transmembrane region" description="Helical" evidence="7">
    <location>
        <begin position="178"/>
        <end position="199"/>
    </location>
</feature>
<dbReference type="EMBL" id="JAQGDS010000001">
    <property type="protein sequence ID" value="KAJ6264992.1"/>
    <property type="molecule type" value="Genomic_DNA"/>
</dbReference>
<dbReference type="GO" id="GO:0015297">
    <property type="term" value="F:antiporter activity"/>
    <property type="evidence" value="ECO:0007669"/>
    <property type="project" value="InterPro"/>
</dbReference>
<accession>A0AAD6J6R9</accession>
<organism evidence="8 9">
    <name type="scientific">Drechslerella dactyloides</name>
    <name type="common">Nematode-trapping fungus</name>
    <name type="synonym">Arthrobotrys dactyloides</name>
    <dbReference type="NCBI Taxonomy" id="74499"/>
    <lineage>
        <taxon>Eukaryota</taxon>
        <taxon>Fungi</taxon>
        <taxon>Dikarya</taxon>
        <taxon>Ascomycota</taxon>
        <taxon>Pezizomycotina</taxon>
        <taxon>Orbiliomycetes</taxon>
        <taxon>Orbiliales</taxon>
        <taxon>Orbiliaceae</taxon>
        <taxon>Drechslerella</taxon>
    </lineage>
</organism>
<dbReference type="Pfam" id="PF01554">
    <property type="entry name" value="MatE"/>
    <property type="match status" value="2"/>
</dbReference>
<keyword evidence="3 7" id="KW-0812">Transmembrane</keyword>
<feature type="transmembrane region" description="Helical" evidence="7">
    <location>
        <begin position="252"/>
        <end position="274"/>
    </location>
</feature>
<evidence type="ECO:0000256" key="3">
    <source>
        <dbReference type="ARBA" id="ARBA00022692"/>
    </source>
</evidence>
<proteinExistence type="inferred from homology"/>
<name>A0AAD6J6R9_DREDA</name>
<reference evidence="8" key="1">
    <citation type="submission" date="2023-01" db="EMBL/GenBank/DDBJ databases">
        <title>The chitinases involved in constricting ring structure development in the nematode-trapping fungus Drechslerella dactyloides.</title>
        <authorList>
            <person name="Wang R."/>
            <person name="Zhang L."/>
            <person name="Tang P."/>
            <person name="Li S."/>
            <person name="Liang L."/>
        </authorList>
    </citation>
    <scope>NUCLEOTIDE SEQUENCE</scope>
    <source>
        <strain evidence="8">YMF1.00031</strain>
    </source>
</reference>
<evidence type="ECO:0000256" key="6">
    <source>
        <dbReference type="SAM" id="MobiDB-lite"/>
    </source>
</evidence>
<dbReference type="NCBIfam" id="TIGR00797">
    <property type="entry name" value="matE"/>
    <property type="match status" value="1"/>
</dbReference>
<evidence type="ECO:0000313" key="8">
    <source>
        <dbReference type="EMBL" id="KAJ6264992.1"/>
    </source>
</evidence>
<dbReference type="InterPro" id="IPR045069">
    <property type="entry name" value="MATE_euk"/>
</dbReference>
<feature type="transmembrane region" description="Helical" evidence="7">
    <location>
        <begin position="395"/>
        <end position="413"/>
    </location>
</feature>
<evidence type="ECO:0000256" key="1">
    <source>
        <dbReference type="ARBA" id="ARBA00004141"/>
    </source>
</evidence>
<dbReference type="GO" id="GO:0042910">
    <property type="term" value="F:xenobiotic transmembrane transporter activity"/>
    <property type="evidence" value="ECO:0007669"/>
    <property type="project" value="InterPro"/>
</dbReference>
<dbReference type="AlphaFoldDB" id="A0AAD6J6R9"/>
<dbReference type="Proteomes" id="UP001221413">
    <property type="component" value="Unassembled WGS sequence"/>
</dbReference>
<dbReference type="GO" id="GO:0016020">
    <property type="term" value="C:membrane"/>
    <property type="evidence" value="ECO:0007669"/>
    <property type="project" value="UniProtKB-SubCell"/>
</dbReference>
<comment type="caution">
    <text evidence="8">The sequence shown here is derived from an EMBL/GenBank/DDBJ whole genome shotgun (WGS) entry which is preliminary data.</text>
</comment>
<feature type="transmembrane region" description="Helical" evidence="7">
    <location>
        <begin position="355"/>
        <end position="374"/>
    </location>
</feature>
<feature type="transmembrane region" description="Helical" evidence="7">
    <location>
        <begin position="211"/>
        <end position="232"/>
    </location>
</feature>
<feature type="transmembrane region" description="Helical" evidence="7">
    <location>
        <begin position="474"/>
        <end position="493"/>
    </location>
</feature>
<dbReference type="CDD" id="cd13132">
    <property type="entry name" value="MATE_eukaryotic"/>
    <property type="match status" value="1"/>
</dbReference>
<evidence type="ECO:0008006" key="10">
    <source>
        <dbReference type="Google" id="ProtNLM"/>
    </source>
</evidence>